<evidence type="ECO:0000259" key="2">
    <source>
        <dbReference type="Pfam" id="PF24925"/>
    </source>
</evidence>
<dbReference type="PANTHER" id="PTHR33054:SF13">
    <property type="entry name" value="CCHC-TYPE DOMAIN-CONTAINING PROTEIN"/>
    <property type="match status" value="1"/>
</dbReference>
<proteinExistence type="predicted"/>
<feature type="domain" description="DUF7746" evidence="2">
    <location>
        <begin position="126"/>
        <end position="199"/>
    </location>
</feature>
<feature type="region of interest" description="Disordered" evidence="1">
    <location>
        <begin position="266"/>
        <end position="286"/>
    </location>
</feature>
<dbReference type="Gene3D" id="4.10.60.10">
    <property type="entry name" value="Zinc finger, CCHC-type"/>
    <property type="match status" value="1"/>
</dbReference>
<dbReference type="InterPro" id="IPR036875">
    <property type="entry name" value="Znf_CCHC_sf"/>
</dbReference>
<evidence type="ECO:0000313" key="3">
    <source>
        <dbReference type="EMBL" id="KAG5570739.1"/>
    </source>
</evidence>
<dbReference type="EMBL" id="JACXVP010000012">
    <property type="protein sequence ID" value="KAG5570739.1"/>
    <property type="molecule type" value="Genomic_DNA"/>
</dbReference>
<feature type="compositionally biased region" description="Basic residues" evidence="1">
    <location>
        <begin position="276"/>
        <end position="286"/>
    </location>
</feature>
<dbReference type="OrthoDB" id="1735266at2759"/>
<dbReference type="SUPFAM" id="SSF57756">
    <property type="entry name" value="Retrovirus zinc finger-like domains"/>
    <property type="match status" value="1"/>
</dbReference>
<reference evidence="3 4" key="1">
    <citation type="submission" date="2020-09" db="EMBL/GenBank/DDBJ databases">
        <title>De no assembly of potato wild relative species, Solanum commersonii.</title>
        <authorList>
            <person name="Cho K."/>
        </authorList>
    </citation>
    <scope>NUCLEOTIDE SEQUENCE [LARGE SCALE GENOMIC DNA]</scope>
    <source>
        <strain evidence="3">LZ3.2</strain>
        <tissue evidence="3">Leaf</tissue>
    </source>
</reference>
<dbReference type="PANTHER" id="PTHR33054">
    <property type="entry name" value="CCHC-TYPE DOMAIN-CONTAINING PROTEIN"/>
    <property type="match status" value="1"/>
</dbReference>
<protein>
    <recommendedName>
        <fullName evidence="2">DUF7746 domain-containing protein</fullName>
    </recommendedName>
</protein>
<dbReference type="InterPro" id="IPR056648">
    <property type="entry name" value="DUF7746"/>
</dbReference>
<dbReference type="GO" id="GO:0008270">
    <property type="term" value="F:zinc ion binding"/>
    <property type="evidence" value="ECO:0007669"/>
    <property type="project" value="InterPro"/>
</dbReference>
<accession>A0A9J5W587</accession>
<evidence type="ECO:0000256" key="1">
    <source>
        <dbReference type="SAM" id="MobiDB-lite"/>
    </source>
</evidence>
<keyword evidence="4" id="KW-1185">Reference proteome</keyword>
<dbReference type="Proteomes" id="UP000824120">
    <property type="component" value="Chromosome 12"/>
</dbReference>
<evidence type="ECO:0000313" key="4">
    <source>
        <dbReference type="Proteomes" id="UP000824120"/>
    </source>
</evidence>
<feature type="compositionally biased region" description="Basic and acidic residues" evidence="1">
    <location>
        <begin position="266"/>
        <end position="275"/>
    </location>
</feature>
<dbReference type="AlphaFoldDB" id="A0A9J5W587"/>
<gene>
    <name evidence="3" type="ORF">H5410_060505</name>
</gene>
<sequence length="440" mass="51380">MLKKNNYANSYMSILGEHIVSLHDKVDKLISLTNSNSKGKEKVAHCSIQPPPEIGDFKLKDFSDLEDFLEKKFKGGSLKPLKVNNFSEGENKNYAGKSVQRMYYYPRPTPQDVLQEEHEHIITNSYIGKEIYEWNIDGYTDRKIYTIVHRMLMYSTICKTNKNSGKTIADMMIAGFTGQLKGWWDNYHNQEEGEQNFTQNVMYTLVLNIIEHFSGTWSDNNGLPALFAERVKKTLKGENHSINYEDYTYGKLIIGQIFEQFALDTPKAKPKDKGHSPKKKSSKKYYKKWKRKRIERKESGASRRKEEKRFYKSKQKYDKSDTYHKCGRFGHYARDCKVKEKMKNLDIEDITKDSLYKIMLNSELEKSKTCYSSQEESSTNECLPCQQGLECDKEGEEDDLYKIYSQFKELSINVINNYKVIELFQSIKDPDISAQIIDKI</sequence>
<comment type="caution">
    <text evidence="3">The sequence shown here is derived from an EMBL/GenBank/DDBJ whole genome shotgun (WGS) entry which is preliminary data.</text>
</comment>
<dbReference type="GO" id="GO:0003676">
    <property type="term" value="F:nucleic acid binding"/>
    <property type="evidence" value="ECO:0007669"/>
    <property type="project" value="InterPro"/>
</dbReference>
<name>A0A9J5W587_SOLCO</name>
<organism evidence="3 4">
    <name type="scientific">Solanum commersonii</name>
    <name type="common">Commerson's wild potato</name>
    <name type="synonym">Commerson's nightshade</name>
    <dbReference type="NCBI Taxonomy" id="4109"/>
    <lineage>
        <taxon>Eukaryota</taxon>
        <taxon>Viridiplantae</taxon>
        <taxon>Streptophyta</taxon>
        <taxon>Embryophyta</taxon>
        <taxon>Tracheophyta</taxon>
        <taxon>Spermatophyta</taxon>
        <taxon>Magnoliopsida</taxon>
        <taxon>eudicotyledons</taxon>
        <taxon>Gunneridae</taxon>
        <taxon>Pentapetalae</taxon>
        <taxon>asterids</taxon>
        <taxon>lamiids</taxon>
        <taxon>Solanales</taxon>
        <taxon>Solanaceae</taxon>
        <taxon>Solanoideae</taxon>
        <taxon>Solaneae</taxon>
        <taxon>Solanum</taxon>
    </lineage>
</organism>
<dbReference type="Pfam" id="PF24925">
    <property type="entry name" value="DUF7746"/>
    <property type="match status" value="1"/>
</dbReference>